<dbReference type="InterPro" id="IPR028889">
    <property type="entry name" value="USP"/>
</dbReference>
<dbReference type="GO" id="GO:0006508">
    <property type="term" value="P:proteolysis"/>
    <property type="evidence" value="ECO:0007669"/>
    <property type="project" value="UniProtKB-KW"/>
</dbReference>
<dbReference type="PROSITE" id="PS00973">
    <property type="entry name" value="USP_2"/>
    <property type="match status" value="1"/>
</dbReference>
<protein>
    <recommendedName>
        <fullName evidence="7">Ubiquitin carboxyl-terminal hydrolase</fullName>
        <ecNumber evidence="7">3.4.19.12</ecNumber>
    </recommendedName>
</protein>
<dbReference type="InterPro" id="IPR038765">
    <property type="entry name" value="Papain-like_cys_pep_sf"/>
</dbReference>
<evidence type="ECO:0000256" key="3">
    <source>
        <dbReference type="ARBA" id="ARBA00022670"/>
    </source>
</evidence>
<dbReference type="GO" id="GO:0016579">
    <property type="term" value="P:protein deubiquitination"/>
    <property type="evidence" value="ECO:0007669"/>
    <property type="project" value="InterPro"/>
</dbReference>
<evidence type="ECO:0000256" key="2">
    <source>
        <dbReference type="ARBA" id="ARBA00009085"/>
    </source>
</evidence>
<dbReference type="SUPFAM" id="SSF54001">
    <property type="entry name" value="Cysteine proteinases"/>
    <property type="match status" value="1"/>
</dbReference>
<dbReference type="InterPro" id="IPR018200">
    <property type="entry name" value="USP_CS"/>
</dbReference>
<keyword evidence="6 7" id="KW-0788">Thiol protease</keyword>
<evidence type="ECO:0000256" key="7">
    <source>
        <dbReference type="RuleBase" id="RU366025"/>
    </source>
</evidence>
<reference evidence="10" key="1">
    <citation type="submission" date="2023-07" db="EMBL/GenBank/DDBJ databases">
        <authorList>
            <consortium name="AG Swart"/>
            <person name="Singh M."/>
            <person name="Singh A."/>
            <person name="Seah K."/>
            <person name="Emmerich C."/>
        </authorList>
    </citation>
    <scope>NUCLEOTIDE SEQUENCE</scope>
    <source>
        <strain evidence="10">DP1</strain>
    </source>
</reference>
<dbReference type="CDD" id="cd02257">
    <property type="entry name" value="Peptidase_C19"/>
    <property type="match status" value="1"/>
</dbReference>
<evidence type="ECO:0000256" key="1">
    <source>
        <dbReference type="ARBA" id="ARBA00000707"/>
    </source>
</evidence>
<sequence>MKKNKNKMVRAYKRNKPVKKFRLLDGEFCLRSAKRRSGTNTELHEKSLIRGEKKEQQDKRFPSIVKEKKSLDSENIEPQSNFIKKQENALCKQIEPQQNVDFKSNLSSKDTSITSAKMSIPCVNTFENQNSVLKGSNNKLPFKNPIKRKRKHLSHKTYEKRYRSKPFEIKRTCYHEEENALSVSGSPPFKSIQNETRKREALRNKNCDLKEEAMNGVCTKTNQKDSQETTKNQNNDIKDNSSQTENKPIINSQTASDDLINTVNLKETVKLITEKKSPIAAIGNIFQEIDQEISNTDFSLDPPPPSPPSSLLPLNPSPPPPQPLPSPPPQTLSPKIPKTPLCQAKTSKSPHHLSTEEPKKEEEVLLQNNSEEEEESGSGGTEEIEELRVTGGEGRGDGGFCKGSGGDQEEKGLEEGEGDEEKREEGEEEGREDCKEELPLEMTFIDIRGKFTNPFIEPPLVQRDNHLENDLKSPPIKSITAENFYKFPPGLGILQIPSKGFYNFGNDCFANASFQLLFSVAPLIRSSLDVHSSGSFASASYGEVTSKFVRLVNAYCNSKTRVMRDRACRECFSSQFTLNWQHDASLFISTLLEKIQQEHDKSDSILSFSEHNTWQSAWEFYKGQRTSIVDELFTGFYQNTFRCEHCSAEIKNYEEFKNIPVYFDEDQNDDYKINFQKLFYSIESSKFFCYSCEEKRTCTIRNQVVVSPEYLLLPIQRMNSATMQKRHDFMEYEEDVRICTSEEGEQIYSLISVICHYGSIEFGHYTAYCKRQGTWKYFNDTKVYKRCRSYITEDAYILLYQRQNPPKNSQK</sequence>
<dbReference type="PROSITE" id="PS00972">
    <property type="entry name" value="USP_1"/>
    <property type="match status" value="1"/>
</dbReference>
<organism evidence="10 11">
    <name type="scientific">Euplotes crassus</name>
    <dbReference type="NCBI Taxonomy" id="5936"/>
    <lineage>
        <taxon>Eukaryota</taxon>
        <taxon>Sar</taxon>
        <taxon>Alveolata</taxon>
        <taxon>Ciliophora</taxon>
        <taxon>Intramacronucleata</taxon>
        <taxon>Spirotrichea</taxon>
        <taxon>Hypotrichia</taxon>
        <taxon>Euplotida</taxon>
        <taxon>Euplotidae</taxon>
        <taxon>Moneuplotes</taxon>
    </lineage>
</organism>
<evidence type="ECO:0000313" key="10">
    <source>
        <dbReference type="EMBL" id="CAI2386028.1"/>
    </source>
</evidence>
<dbReference type="AlphaFoldDB" id="A0AAD1Y7M9"/>
<comment type="similarity">
    <text evidence="2 7">Belongs to the peptidase C19 family.</text>
</comment>
<name>A0AAD1Y7M9_EUPCR</name>
<dbReference type="Proteomes" id="UP001295684">
    <property type="component" value="Unassembled WGS sequence"/>
</dbReference>
<dbReference type="PROSITE" id="PS50235">
    <property type="entry name" value="USP_3"/>
    <property type="match status" value="1"/>
</dbReference>
<evidence type="ECO:0000313" key="11">
    <source>
        <dbReference type="Proteomes" id="UP001295684"/>
    </source>
</evidence>
<dbReference type="EMBL" id="CAMPGE010028508">
    <property type="protein sequence ID" value="CAI2386028.1"/>
    <property type="molecule type" value="Genomic_DNA"/>
</dbReference>
<dbReference type="Pfam" id="PF00443">
    <property type="entry name" value="UCH"/>
    <property type="match status" value="1"/>
</dbReference>
<keyword evidence="11" id="KW-1185">Reference proteome</keyword>
<evidence type="ECO:0000259" key="9">
    <source>
        <dbReference type="PROSITE" id="PS50235"/>
    </source>
</evidence>
<dbReference type="Gene3D" id="3.90.70.10">
    <property type="entry name" value="Cysteine proteinases"/>
    <property type="match status" value="1"/>
</dbReference>
<dbReference type="GO" id="GO:0004843">
    <property type="term" value="F:cysteine-type deubiquitinase activity"/>
    <property type="evidence" value="ECO:0007669"/>
    <property type="project" value="UniProtKB-UniRule"/>
</dbReference>
<dbReference type="InterPro" id="IPR001394">
    <property type="entry name" value="Peptidase_C19_UCH"/>
</dbReference>
<evidence type="ECO:0000256" key="5">
    <source>
        <dbReference type="ARBA" id="ARBA00022801"/>
    </source>
</evidence>
<evidence type="ECO:0000256" key="6">
    <source>
        <dbReference type="ARBA" id="ARBA00022807"/>
    </source>
</evidence>
<keyword evidence="5 7" id="KW-0378">Hydrolase</keyword>
<keyword evidence="4 7" id="KW-0833">Ubl conjugation pathway</keyword>
<accession>A0AAD1Y7M9</accession>
<keyword evidence="3 7" id="KW-0645">Protease</keyword>
<proteinExistence type="inferred from homology"/>
<feature type="compositionally biased region" description="Pro residues" evidence="8">
    <location>
        <begin position="301"/>
        <end position="331"/>
    </location>
</feature>
<dbReference type="EC" id="3.4.19.12" evidence="7"/>
<gene>
    <name evidence="10" type="ORF">ECRASSUSDP1_LOCUS27627</name>
</gene>
<feature type="region of interest" description="Disordered" evidence="8">
    <location>
        <begin position="183"/>
        <end position="206"/>
    </location>
</feature>
<comment type="caution">
    <text evidence="10">The sequence shown here is derived from an EMBL/GenBank/DDBJ whole genome shotgun (WGS) entry which is preliminary data.</text>
</comment>
<feature type="compositionally biased region" description="Gly residues" evidence="8">
    <location>
        <begin position="391"/>
        <end position="406"/>
    </location>
</feature>
<feature type="domain" description="USP" evidence="9">
    <location>
        <begin position="499"/>
        <end position="803"/>
    </location>
</feature>
<feature type="compositionally biased region" description="Basic and acidic residues" evidence="8">
    <location>
        <begin position="353"/>
        <end position="363"/>
    </location>
</feature>
<feature type="region of interest" description="Disordered" evidence="8">
    <location>
        <begin position="218"/>
        <end position="256"/>
    </location>
</feature>
<dbReference type="InterPro" id="IPR050185">
    <property type="entry name" value="Ub_carboxyl-term_hydrolase"/>
</dbReference>
<dbReference type="PANTHER" id="PTHR21646">
    <property type="entry name" value="UBIQUITIN CARBOXYL-TERMINAL HYDROLASE"/>
    <property type="match status" value="1"/>
</dbReference>
<feature type="region of interest" description="Disordered" evidence="8">
    <location>
        <begin position="35"/>
        <end position="78"/>
    </location>
</feature>
<feature type="compositionally biased region" description="Polar residues" evidence="8">
    <location>
        <begin position="229"/>
        <end position="256"/>
    </location>
</feature>
<feature type="region of interest" description="Disordered" evidence="8">
    <location>
        <begin position="293"/>
        <end position="434"/>
    </location>
</feature>
<comment type="catalytic activity">
    <reaction evidence="1 7">
        <text>Thiol-dependent hydrolysis of ester, thioester, amide, peptide and isopeptide bonds formed by the C-terminal Gly of ubiquitin (a 76-residue protein attached to proteins as an intracellular targeting signal).</text>
        <dbReference type="EC" id="3.4.19.12"/>
    </reaction>
</comment>
<feature type="compositionally biased region" description="Basic and acidic residues" evidence="8">
    <location>
        <begin position="408"/>
        <end position="425"/>
    </location>
</feature>
<dbReference type="PANTHER" id="PTHR21646:SF24">
    <property type="entry name" value="UBIQUITIN CARBOXYL-TERMINAL HYDROLASE"/>
    <property type="match status" value="1"/>
</dbReference>
<feature type="compositionally biased region" description="Basic and acidic residues" evidence="8">
    <location>
        <begin position="42"/>
        <end position="72"/>
    </location>
</feature>
<evidence type="ECO:0000256" key="4">
    <source>
        <dbReference type="ARBA" id="ARBA00022786"/>
    </source>
</evidence>
<evidence type="ECO:0000256" key="8">
    <source>
        <dbReference type="SAM" id="MobiDB-lite"/>
    </source>
</evidence>
<feature type="compositionally biased region" description="Basic and acidic residues" evidence="8">
    <location>
        <begin position="195"/>
        <end position="206"/>
    </location>
</feature>